<evidence type="ECO:0000256" key="6">
    <source>
        <dbReference type="PIRSR" id="PIRSR602401-1"/>
    </source>
</evidence>
<evidence type="ECO:0000256" key="3">
    <source>
        <dbReference type="ARBA" id="ARBA00022617"/>
    </source>
</evidence>
<dbReference type="CDD" id="cd11058">
    <property type="entry name" value="CYP60B-like"/>
    <property type="match status" value="1"/>
</dbReference>
<keyword evidence="4 6" id="KW-0479">Metal-binding</keyword>
<dbReference type="EMBL" id="KB456268">
    <property type="protein sequence ID" value="EMF09938.1"/>
    <property type="molecule type" value="Genomic_DNA"/>
</dbReference>
<dbReference type="InterPro" id="IPR050121">
    <property type="entry name" value="Cytochrome_P450_monoxygenase"/>
</dbReference>
<dbReference type="OrthoDB" id="1470350at2759"/>
<dbReference type="InterPro" id="IPR017972">
    <property type="entry name" value="Cyt_P450_CS"/>
</dbReference>
<comment type="cofactor">
    <cofactor evidence="1 6">
        <name>heme</name>
        <dbReference type="ChEBI" id="CHEBI:30413"/>
    </cofactor>
</comment>
<keyword evidence="7" id="KW-0503">Monooxygenase</keyword>
<evidence type="ECO:0000256" key="8">
    <source>
        <dbReference type="SAM" id="Phobius"/>
    </source>
</evidence>
<dbReference type="PANTHER" id="PTHR24305:SF210">
    <property type="entry name" value="CYTOCHROME P450 MONOOXYGENASE ASQL-RELATED"/>
    <property type="match status" value="1"/>
</dbReference>
<dbReference type="PROSITE" id="PS00086">
    <property type="entry name" value="CYTOCHROME_P450"/>
    <property type="match status" value="1"/>
</dbReference>
<feature type="transmembrane region" description="Helical" evidence="8">
    <location>
        <begin position="18"/>
        <end position="39"/>
    </location>
</feature>
<dbReference type="eggNOG" id="KOG0158">
    <property type="taxonomic scope" value="Eukaryota"/>
</dbReference>
<gene>
    <name evidence="9" type="ORF">SEPMUDRAFT_50755</name>
</gene>
<evidence type="ECO:0000313" key="9">
    <source>
        <dbReference type="EMBL" id="EMF09938.1"/>
    </source>
</evidence>
<evidence type="ECO:0000256" key="4">
    <source>
        <dbReference type="ARBA" id="ARBA00022723"/>
    </source>
</evidence>
<dbReference type="GeneID" id="27906312"/>
<dbReference type="InterPro" id="IPR001128">
    <property type="entry name" value="Cyt_P450"/>
</dbReference>
<feature type="binding site" description="axial binding residue" evidence="6">
    <location>
        <position position="450"/>
    </location>
    <ligand>
        <name>heme</name>
        <dbReference type="ChEBI" id="CHEBI:30413"/>
    </ligand>
    <ligandPart>
        <name>Fe</name>
        <dbReference type="ChEBI" id="CHEBI:18248"/>
    </ligandPart>
</feature>
<name>M3D0D3_SPHMS</name>
<evidence type="ECO:0000256" key="7">
    <source>
        <dbReference type="RuleBase" id="RU000461"/>
    </source>
</evidence>
<keyword evidence="10" id="KW-1185">Reference proteome</keyword>
<dbReference type="GO" id="GO:0020037">
    <property type="term" value="F:heme binding"/>
    <property type="evidence" value="ECO:0007669"/>
    <property type="project" value="InterPro"/>
</dbReference>
<organism evidence="9 10">
    <name type="scientific">Sphaerulina musiva (strain SO2202)</name>
    <name type="common">Poplar stem canker fungus</name>
    <name type="synonym">Septoria musiva</name>
    <dbReference type="NCBI Taxonomy" id="692275"/>
    <lineage>
        <taxon>Eukaryota</taxon>
        <taxon>Fungi</taxon>
        <taxon>Dikarya</taxon>
        <taxon>Ascomycota</taxon>
        <taxon>Pezizomycotina</taxon>
        <taxon>Dothideomycetes</taxon>
        <taxon>Dothideomycetidae</taxon>
        <taxon>Mycosphaerellales</taxon>
        <taxon>Mycosphaerellaceae</taxon>
        <taxon>Sphaerulina</taxon>
    </lineage>
</organism>
<keyword evidence="3 6" id="KW-0349">Heme</keyword>
<keyword evidence="7" id="KW-0560">Oxidoreductase</keyword>
<keyword evidence="5 6" id="KW-0408">Iron</keyword>
<comment type="similarity">
    <text evidence="2 7">Belongs to the cytochrome P450 family.</text>
</comment>
<dbReference type="SUPFAM" id="SSF48264">
    <property type="entry name" value="Cytochrome P450"/>
    <property type="match status" value="1"/>
</dbReference>
<dbReference type="GO" id="GO:0005506">
    <property type="term" value="F:iron ion binding"/>
    <property type="evidence" value="ECO:0007669"/>
    <property type="project" value="InterPro"/>
</dbReference>
<dbReference type="PRINTS" id="PR00463">
    <property type="entry name" value="EP450I"/>
</dbReference>
<accession>M3D0D3</accession>
<evidence type="ECO:0000256" key="5">
    <source>
        <dbReference type="ARBA" id="ARBA00023004"/>
    </source>
</evidence>
<dbReference type="GO" id="GO:0004497">
    <property type="term" value="F:monooxygenase activity"/>
    <property type="evidence" value="ECO:0007669"/>
    <property type="project" value="UniProtKB-KW"/>
</dbReference>
<proteinExistence type="inferred from homology"/>
<evidence type="ECO:0000313" key="10">
    <source>
        <dbReference type="Proteomes" id="UP000016931"/>
    </source>
</evidence>
<dbReference type="RefSeq" id="XP_016758059.1">
    <property type="nucleotide sequence ID" value="XM_016909175.1"/>
</dbReference>
<dbReference type="PANTHER" id="PTHR24305">
    <property type="entry name" value="CYTOCHROME P450"/>
    <property type="match status" value="1"/>
</dbReference>
<dbReference type="GO" id="GO:0016705">
    <property type="term" value="F:oxidoreductase activity, acting on paired donors, with incorporation or reduction of molecular oxygen"/>
    <property type="evidence" value="ECO:0007669"/>
    <property type="project" value="InterPro"/>
</dbReference>
<keyword evidence="8" id="KW-0812">Transmembrane</keyword>
<keyword evidence="8" id="KW-0472">Membrane</keyword>
<evidence type="ECO:0000256" key="2">
    <source>
        <dbReference type="ARBA" id="ARBA00010617"/>
    </source>
</evidence>
<reference evidence="9 10" key="1">
    <citation type="journal article" date="2012" name="PLoS Pathog.">
        <title>Diverse lifestyles and strategies of plant pathogenesis encoded in the genomes of eighteen Dothideomycetes fungi.</title>
        <authorList>
            <person name="Ohm R.A."/>
            <person name="Feau N."/>
            <person name="Henrissat B."/>
            <person name="Schoch C.L."/>
            <person name="Horwitz B.A."/>
            <person name="Barry K.W."/>
            <person name="Condon B.J."/>
            <person name="Copeland A.C."/>
            <person name="Dhillon B."/>
            <person name="Glaser F."/>
            <person name="Hesse C.N."/>
            <person name="Kosti I."/>
            <person name="LaButti K."/>
            <person name="Lindquist E.A."/>
            <person name="Lucas S."/>
            <person name="Salamov A.A."/>
            <person name="Bradshaw R.E."/>
            <person name="Ciuffetti L."/>
            <person name="Hamelin R.C."/>
            <person name="Kema G.H.J."/>
            <person name="Lawrence C."/>
            <person name="Scott J.A."/>
            <person name="Spatafora J.W."/>
            <person name="Turgeon B.G."/>
            <person name="de Wit P.J.G.M."/>
            <person name="Zhong S."/>
            <person name="Goodwin S.B."/>
            <person name="Grigoriev I.V."/>
        </authorList>
    </citation>
    <scope>NUCLEOTIDE SEQUENCE [LARGE SCALE GENOMIC DNA]</scope>
    <source>
        <strain evidence="9 10">SO2202</strain>
    </source>
</reference>
<dbReference type="InterPro" id="IPR002401">
    <property type="entry name" value="Cyt_P450_E_grp-I"/>
</dbReference>
<dbReference type="HOGENOM" id="CLU_001570_14_11_1"/>
<dbReference type="PRINTS" id="PR00385">
    <property type="entry name" value="P450"/>
</dbReference>
<protein>
    <submittedName>
        <fullName evidence="9">Cytochrome P450</fullName>
    </submittedName>
</protein>
<dbReference type="AlphaFoldDB" id="M3D0D3"/>
<evidence type="ECO:0000256" key="1">
    <source>
        <dbReference type="ARBA" id="ARBA00001971"/>
    </source>
</evidence>
<dbReference type="InterPro" id="IPR036396">
    <property type="entry name" value="Cyt_P450_sf"/>
</dbReference>
<keyword evidence="8" id="KW-1133">Transmembrane helix</keyword>
<dbReference type="STRING" id="692275.M3D0D3"/>
<dbReference type="Pfam" id="PF00067">
    <property type="entry name" value="p450"/>
    <property type="match status" value="1"/>
</dbReference>
<dbReference type="Proteomes" id="UP000016931">
    <property type="component" value="Unassembled WGS sequence"/>
</dbReference>
<sequence>MSTFILPASGGLSKKDNVWTLAVALGILYSTYSVLARFYSVYFGPLSHIPGPKLRAFTRIPDVIAIIRGTKDRELVKLHGKYGVAVRIRPREVSYAATPEVWKELNGFKSVTLKDPSHYFDQNVNHTRSVFDALDRTEHSRQRKVLSHSFADKTLREIEPLLQGWARKFGERLVKSASAPVDMATLYHCLTFDVMADICFAEDLGMLASGKLNEWVHLIFANVATGAVINCIKNLHPILEYIVTYIYQHGPVKAKRIVHWNFTKDRMDRRTELDNPSRQDLWSAIIKSSGRPGGLTLDEQHSNASVFMIAGTETTSSALAGTTYLLLKNPKYLKILTQEIRENFNSLHDLRLDALARLKNLNAILQESLRIYPPAPGQLPRITPKEGCNLLDTFVPGNTVVAIHQLAGYQLPQNFKDPMAFRPERWLGDPEFKDDRLGAAEPFGTGPRNCIGKNLAWHEMRLVLSSVLLQFDLELCPESDGWFDTQKIYLLWGKPPLMCKLTRVNPSA</sequence>
<dbReference type="Gene3D" id="1.10.630.10">
    <property type="entry name" value="Cytochrome P450"/>
    <property type="match status" value="1"/>
</dbReference>